<keyword evidence="3" id="KW-0328">Glycosyltransferase</keyword>
<dbReference type="EMBL" id="HG316458">
    <property type="protein sequence ID" value="CDF90024.1"/>
    <property type="molecule type" value="Genomic_DNA"/>
</dbReference>
<proteinExistence type="inferred from homology"/>
<evidence type="ECO:0000313" key="8">
    <source>
        <dbReference type="EMBL" id="CDF90024.1"/>
    </source>
</evidence>
<reference evidence="9" key="1">
    <citation type="journal article" date="2013" name="Genome Announc.">
        <title>Genome sequence of the food spoilage yeast Zygosaccharomyces bailii CLIB 213(T).</title>
        <authorList>
            <person name="Galeote V."/>
            <person name="Bigey F."/>
            <person name="Devillers H."/>
            <person name="Neuveglise C."/>
            <person name="Dequin S."/>
        </authorList>
    </citation>
    <scope>NUCLEOTIDE SEQUENCE [LARGE SCALE GENOMIC DNA]</scope>
    <source>
        <strain evidence="9">CLIB 213 / ATCC 58445 / CBS 680 / CCRC 21525 / NBRC 1098 / NCYC 1416 / NRRL Y-2227</strain>
    </source>
</reference>
<dbReference type="Pfam" id="PF12141">
    <property type="entry name" value="BMT"/>
    <property type="match status" value="2"/>
</dbReference>
<dbReference type="GO" id="GO:0071555">
    <property type="term" value="P:cell wall organization"/>
    <property type="evidence" value="ECO:0007669"/>
    <property type="project" value="UniProtKB-KW"/>
</dbReference>
<comment type="subcellular location">
    <subcellularLocation>
        <location evidence="1">Membrane</location>
        <topology evidence="1">Single-pass type II membrane protein</topology>
    </subcellularLocation>
</comment>
<dbReference type="OrthoDB" id="3631276at2759"/>
<accession>A0A8J2X133</accession>
<evidence type="ECO:0000313" key="9">
    <source>
        <dbReference type="Proteomes" id="UP000019375"/>
    </source>
</evidence>
<name>A0A8J2X133_ZYGB2</name>
<feature type="region of interest" description="Disordered" evidence="6">
    <location>
        <begin position="1"/>
        <end position="25"/>
    </location>
</feature>
<dbReference type="GO" id="GO:0016020">
    <property type="term" value="C:membrane"/>
    <property type="evidence" value="ECO:0007669"/>
    <property type="project" value="UniProtKB-SubCell"/>
</dbReference>
<evidence type="ECO:0000256" key="2">
    <source>
        <dbReference type="ARBA" id="ARBA00009486"/>
    </source>
</evidence>
<dbReference type="AlphaFoldDB" id="A0A8J2X133"/>
<gene>
    <name evidence="8" type="ORF">BN860_07140g</name>
</gene>
<evidence type="ECO:0000256" key="5">
    <source>
        <dbReference type="ARBA" id="ARBA00023316"/>
    </source>
</evidence>
<comment type="similarity">
    <text evidence="2">Belongs to the BMT family.</text>
</comment>
<evidence type="ECO:0000256" key="3">
    <source>
        <dbReference type="ARBA" id="ARBA00022676"/>
    </source>
</evidence>
<keyword evidence="7" id="KW-1133">Transmembrane helix</keyword>
<evidence type="ECO:0000256" key="6">
    <source>
        <dbReference type="SAM" id="MobiDB-lite"/>
    </source>
</evidence>
<organism evidence="8 9">
    <name type="scientific">Zygosaccharomyces bailii (strain CLIB 213 / ATCC 58445 / CBS 680 / BCRC 21525 / NBRC 1098 / NCYC 1416 / NRRL Y-2227)</name>
    <dbReference type="NCBI Taxonomy" id="1333698"/>
    <lineage>
        <taxon>Eukaryota</taxon>
        <taxon>Fungi</taxon>
        <taxon>Dikarya</taxon>
        <taxon>Ascomycota</taxon>
        <taxon>Saccharomycotina</taxon>
        <taxon>Saccharomycetes</taxon>
        <taxon>Saccharomycetales</taxon>
        <taxon>Saccharomycetaceae</taxon>
        <taxon>Zygosaccharomyces</taxon>
    </lineage>
</organism>
<evidence type="ECO:0000256" key="7">
    <source>
        <dbReference type="SAM" id="Phobius"/>
    </source>
</evidence>
<keyword evidence="5" id="KW-0961">Cell wall biogenesis/degradation</keyword>
<dbReference type="Proteomes" id="UP000019375">
    <property type="component" value="Unassembled WGS sequence"/>
</dbReference>
<feature type="transmembrane region" description="Helical" evidence="7">
    <location>
        <begin position="49"/>
        <end position="68"/>
    </location>
</feature>
<feature type="compositionally biased region" description="Polar residues" evidence="6">
    <location>
        <begin position="10"/>
        <end position="25"/>
    </location>
</feature>
<dbReference type="GO" id="GO:0000030">
    <property type="term" value="F:mannosyltransferase activity"/>
    <property type="evidence" value="ECO:0007669"/>
    <property type="project" value="InterPro"/>
</dbReference>
<evidence type="ECO:0000256" key="1">
    <source>
        <dbReference type="ARBA" id="ARBA00004606"/>
    </source>
</evidence>
<dbReference type="InterPro" id="IPR021988">
    <property type="entry name" value="BMT1"/>
</dbReference>
<sequence>MENKLEGHSFSKSTSPELETTINGENSPRRCQLSIKNCKRWFLGRRCFLIYKIILLLLLGKLLMLAYYHSRIDHHIVPERRDLAYVDVTSLLRHKSWSRSPLSEKVINQSYMEEEVVGFASNLDKAQVPKKNFDTFPDPSTLITCQDLAWHSRIKHSESIKVLEDNMYEARRSLISQESFLSRRIKNEKEKGMTDRDIIQKKWGQFGGSAVWLESEQCYVMYSRIVWSETTPRNNVQLSLVRAQAFDKDWNEIKGKRIPYADIKIPPDLNAAFDSLDKELGLRDCHQFKDHASHDACIVENTKNSYDAIERKERMISKYYLTYPTVLEVPFNPQGKWRGPEDPHVIVRKIDDFEEPVVIFNMFDDFNDRRMMMAYMPHRKSEPLVKFTINGRVPKKTEKNWAPFFHQHLSSSSISRGFIHFIYSFSPLEILKCSLNDGVCEMVFEADTIKVSDDNKFGGIRGGTQYVPLPDVLPKVAGQQMWIGFPKLHIENCGCGNHYYRPMLSLLVEDHGVYHQELMVPAFIFNMDVLGWDLEGTSCTYINILSPNAIGFWEVASQDPHTKEYEDYLALTISEADFNTRVIYLKGILNFIMDLYKQKPVKDHFEISKEADSIIGETLKCVVSSTKSYCEEYGLAHPVKKDK</sequence>
<keyword evidence="4" id="KW-0735">Signal-anchor</keyword>
<keyword evidence="7" id="KW-0812">Transmembrane</keyword>
<protein>
    <submittedName>
        <fullName evidence="8">ZYBA0S05-07140g1_1</fullName>
    </submittedName>
</protein>
<keyword evidence="9" id="KW-1185">Reference proteome</keyword>
<keyword evidence="3" id="KW-0808">Transferase</keyword>
<keyword evidence="7" id="KW-0472">Membrane</keyword>
<evidence type="ECO:0000256" key="4">
    <source>
        <dbReference type="ARBA" id="ARBA00022968"/>
    </source>
</evidence>